<gene>
    <name evidence="3" type="ORF">ACFPET_01830</name>
</gene>
<evidence type="ECO:0000256" key="1">
    <source>
        <dbReference type="ARBA" id="ARBA00009199"/>
    </source>
</evidence>
<reference evidence="4" key="1">
    <citation type="journal article" date="2019" name="Int. J. Syst. Evol. Microbiol.">
        <title>The Global Catalogue of Microorganisms (GCM) 10K type strain sequencing project: providing services to taxonomists for standard genome sequencing and annotation.</title>
        <authorList>
            <consortium name="The Broad Institute Genomics Platform"/>
            <consortium name="The Broad Institute Genome Sequencing Center for Infectious Disease"/>
            <person name="Wu L."/>
            <person name="Ma J."/>
        </authorList>
    </citation>
    <scope>NUCLEOTIDE SEQUENCE [LARGE SCALE GENOMIC DNA]</scope>
    <source>
        <strain evidence="4">IBRC-M 10908</strain>
    </source>
</reference>
<dbReference type="PANTHER" id="PTHR11895">
    <property type="entry name" value="TRANSAMIDASE"/>
    <property type="match status" value="1"/>
</dbReference>
<dbReference type="Pfam" id="PF01425">
    <property type="entry name" value="Amidase"/>
    <property type="match status" value="1"/>
</dbReference>
<proteinExistence type="inferred from homology"/>
<dbReference type="Proteomes" id="UP001595823">
    <property type="component" value="Unassembled WGS sequence"/>
</dbReference>
<evidence type="ECO:0000259" key="2">
    <source>
        <dbReference type="Pfam" id="PF01425"/>
    </source>
</evidence>
<accession>A0ABV8TTR7</accession>
<sequence>MTWAGATALDIATAVRRNDATAEAVLHDHLDHYKRRPDDCVHNLRHEAASIEAQLIDTLDSSADTGTSNGSTELFPEIPVPVPEPDRSALPTAGVPVITCQQLPLAGQASQLGSNATFIESPDRDHEAIRRFKGTGAVMIATTRSSELGLWPATDQPGQVLRNPHHPEHSPGGPSGGAAAALALGLAPLAIGLDGPATAGGVRTAAASCGLFAYSPETEVTATDQPSPVWYVHKPGLMATTAADLVLGVSTLTNRDYSAREEPRPLRIAASTSTPMPGKADEDNTASLLQAVRALTDAGHRTLRAKADWGRRLPTVSSAVWATAAFHRSRHFRALQRRTRHLASLGATLHRQNRIAGLLGQGERARRHIEDWFSVNNVDLLITPALPSGPAAARSWSEATLRANVNGLVSSAAFTAPAGVTGLPAVVVPVGSRHDGLPSSVQLIGPPGSTSRLLAVASQLSDVFQPRRHARSVIWE</sequence>
<protein>
    <submittedName>
        <fullName evidence="3">Amidase family protein</fullName>
    </submittedName>
</protein>
<dbReference type="EMBL" id="JBHSDK010000002">
    <property type="protein sequence ID" value="MFC4333934.1"/>
    <property type="molecule type" value="Genomic_DNA"/>
</dbReference>
<dbReference type="InterPro" id="IPR036928">
    <property type="entry name" value="AS_sf"/>
</dbReference>
<feature type="domain" description="Amidase" evidence="2">
    <location>
        <begin position="89"/>
        <end position="454"/>
    </location>
</feature>
<dbReference type="PANTHER" id="PTHR11895:SF7">
    <property type="entry name" value="GLUTAMYL-TRNA(GLN) AMIDOTRANSFERASE SUBUNIT A, MITOCHONDRIAL"/>
    <property type="match status" value="1"/>
</dbReference>
<dbReference type="RefSeq" id="WP_380617673.1">
    <property type="nucleotide sequence ID" value="NZ_JBHSDK010000002.1"/>
</dbReference>
<dbReference type="Gene3D" id="3.90.1300.10">
    <property type="entry name" value="Amidase signature (AS) domain"/>
    <property type="match status" value="1"/>
</dbReference>
<evidence type="ECO:0000313" key="4">
    <source>
        <dbReference type="Proteomes" id="UP001595823"/>
    </source>
</evidence>
<keyword evidence="4" id="KW-1185">Reference proteome</keyword>
<dbReference type="SUPFAM" id="SSF75304">
    <property type="entry name" value="Amidase signature (AS) enzymes"/>
    <property type="match status" value="1"/>
</dbReference>
<dbReference type="InterPro" id="IPR023631">
    <property type="entry name" value="Amidase_dom"/>
</dbReference>
<dbReference type="InterPro" id="IPR000120">
    <property type="entry name" value="Amidase"/>
</dbReference>
<name>A0ABV8TTR7_9ACTN</name>
<comment type="similarity">
    <text evidence="1">Belongs to the amidase family.</text>
</comment>
<comment type="caution">
    <text evidence="3">The sequence shown here is derived from an EMBL/GenBank/DDBJ whole genome shotgun (WGS) entry which is preliminary data.</text>
</comment>
<organism evidence="3 4">
    <name type="scientific">Salininema proteolyticum</name>
    <dbReference type="NCBI Taxonomy" id="1607685"/>
    <lineage>
        <taxon>Bacteria</taxon>
        <taxon>Bacillati</taxon>
        <taxon>Actinomycetota</taxon>
        <taxon>Actinomycetes</taxon>
        <taxon>Glycomycetales</taxon>
        <taxon>Glycomycetaceae</taxon>
        <taxon>Salininema</taxon>
    </lineage>
</organism>
<evidence type="ECO:0000313" key="3">
    <source>
        <dbReference type="EMBL" id="MFC4333934.1"/>
    </source>
</evidence>